<dbReference type="EMBL" id="BSOY01000028">
    <property type="protein sequence ID" value="GLS01493.1"/>
    <property type="molecule type" value="Genomic_DNA"/>
</dbReference>
<dbReference type="SMART" id="SM00448">
    <property type="entry name" value="REC"/>
    <property type="match status" value="1"/>
</dbReference>
<protein>
    <submittedName>
        <fullName evidence="4">Response regulator</fullName>
    </submittedName>
</protein>
<dbReference type="InterPro" id="IPR001789">
    <property type="entry name" value="Sig_transdc_resp-reg_receiver"/>
</dbReference>
<name>A0ABQ6BHU1_9CAUL</name>
<dbReference type="PANTHER" id="PTHR44591">
    <property type="entry name" value="STRESS RESPONSE REGULATOR PROTEIN 1"/>
    <property type="match status" value="1"/>
</dbReference>
<evidence type="ECO:0000256" key="2">
    <source>
        <dbReference type="PROSITE-ProRule" id="PRU00169"/>
    </source>
</evidence>
<sequence>MRVTATPVSAPARPCVILVDDDPAVTHAMQFSFDLEGLDVRSFRDGESLLAAGGLPETGCMILDHNLPGMDGLALLERLRLSGVGLPAILITTNPRTALRNRAAAAGVPIIEKPLLTDALLTTVRKALARQA</sequence>
<comment type="caution">
    <text evidence="4">The sequence shown here is derived from an EMBL/GenBank/DDBJ whole genome shotgun (WGS) entry which is preliminary data.</text>
</comment>
<dbReference type="SUPFAM" id="SSF52172">
    <property type="entry name" value="CheY-like"/>
    <property type="match status" value="1"/>
</dbReference>
<dbReference type="PANTHER" id="PTHR44591:SF25">
    <property type="entry name" value="CHEMOTAXIS TWO-COMPONENT RESPONSE REGULATOR"/>
    <property type="match status" value="1"/>
</dbReference>
<evidence type="ECO:0000313" key="4">
    <source>
        <dbReference type="EMBL" id="GLS01493.1"/>
    </source>
</evidence>
<feature type="domain" description="Response regulatory" evidence="3">
    <location>
        <begin position="15"/>
        <end position="128"/>
    </location>
</feature>
<dbReference type="RefSeq" id="WP_284222350.1">
    <property type="nucleotide sequence ID" value="NZ_BSOY01000028.1"/>
</dbReference>
<accession>A0ABQ6BHU1</accession>
<feature type="modified residue" description="4-aspartylphosphate" evidence="2">
    <location>
        <position position="64"/>
    </location>
</feature>
<keyword evidence="5" id="KW-1185">Reference proteome</keyword>
<dbReference type="Proteomes" id="UP001156921">
    <property type="component" value="Unassembled WGS sequence"/>
</dbReference>
<evidence type="ECO:0000259" key="3">
    <source>
        <dbReference type="PROSITE" id="PS50110"/>
    </source>
</evidence>
<gene>
    <name evidence="4" type="ORF">GCM10007859_15080</name>
</gene>
<dbReference type="Gene3D" id="3.40.50.2300">
    <property type="match status" value="1"/>
</dbReference>
<dbReference type="InterPro" id="IPR011006">
    <property type="entry name" value="CheY-like_superfamily"/>
</dbReference>
<proteinExistence type="predicted"/>
<reference evidence="5" key="1">
    <citation type="journal article" date="2019" name="Int. J. Syst. Evol. Microbiol.">
        <title>The Global Catalogue of Microorganisms (GCM) 10K type strain sequencing project: providing services to taxonomists for standard genome sequencing and annotation.</title>
        <authorList>
            <consortium name="The Broad Institute Genomics Platform"/>
            <consortium name="The Broad Institute Genome Sequencing Center for Infectious Disease"/>
            <person name="Wu L."/>
            <person name="Ma J."/>
        </authorList>
    </citation>
    <scope>NUCLEOTIDE SEQUENCE [LARGE SCALE GENOMIC DNA]</scope>
    <source>
        <strain evidence="5">NBRC 110107</strain>
    </source>
</reference>
<dbReference type="Pfam" id="PF00072">
    <property type="entry name" value="Response_reg"/>
    <property type="match status" value="1"/>
</dbReference>
<evidence type="ECO:0000256" key="1">
    <source>
        <dbReference type="ARBA" id="ARBA00022553"/>
    </source>
</evidence>
<keyword evidence="1 2" id="KW-0597">Phosphoprotein</keyword>
<evidence type="ECO:0000313" key="5">
    <source>
        <dbReference type="Proteomes" id="UP001156921"/>
    </source>
</evidence>
<dbReference type="PROSITE" id="PS50110">
    <property type="entry name" value="RESPONSE_REGULATORY"/>
    <property type="match status" value="1"/>
</dbReference>
<dbReference type="InterPro" id="IPR050595">
    <property type="entry name" value="Bact_response_regulator"/>
</dbReference>
<organism evidence="4 5">
    <name type="scientific">Brevundimonas denitrificans</name>
    <dbReference type="NCBI Taxonomy" id="1443434"/>
    <lineage>
        <taxon>Bacteria</taxon>
        <taxon>Pseudomonadati</taxon>
        <taxon>Pseudomonadota</taxon>
        <taxon>Alphaproteobacteria</taxon>
        <taxon>Caulobacterales</taxon>
        <taxon>Caulobacteraceae</taxon>
        <taxon>Brevundimonas</taxon>
    </lineage>
</organism>